<protein>
    <submittedName>
        <fullName evidence="1">Uncharacterized protein</fullName>
    </submittedName>
</protein>
<comment type="caution">
    <text evidence="1">The sequence shown here is derived from an EMBL/GenBank/DDBJ whole genome shotgun (WGS) entry which is preliminary data.</text>
</comment>
<keyword evidence="2" id="KW-1185">Reference proteome</keyword>
<evidence type="ECO:0000313" key="2">
    <source>
        <dbReference type="Proteomes" id="UP000572680"/>
    </source>
</evidence>
<sequence>MRPLDRKATTTRTSLSLPPAMPIDEWRSIGEQIHALSDASTWWLGDWLVYGQNRYPDRYKRAIEKTGLDHQTLRNYAWVARKFPPERRHGGLSMQHHLEVAALPEQEQDAWLERAERFGWSKATLRQYLRASRGALPDGERREETVVVIKIDSDRRRLWQQQAARAGRQLDEWMQAVLDEACSADGAIPA</sequence>
<dbReference type="RefSeq" id="WP_182848296.1">
    <property type="nucleotide sequence ID" value="NZ_BAAALP010000044.1"/>
</dbReference>
<dbReference type="InterPro" id="IPR049735">
    <property type="entry name" value="NovE/LmbU-like"/>
</dbReference>
<dbReference type="EMBL" id="JACJIA010000015">
    <property type="protein sequence ID" value="MBA8956381.1"/>
    <property type="molecule type" value="Genomic_DNA"/>
</dbReference>
<name>A0A7W3QR78_ACTNM</name>
<dbReference type="NCBIfam" id="NF038070">
    <property type="entry name" value="LmbU_fam_TF"/>
    <property type="match status" value="1"/>
</dbReference>
<accession>A0A7W3QR78</accession>
<evidence type="ECO:0000313" key="1">
    <source>
        <dbReference type="EMBL" id="MBA8956381.1"/>
    </source>
</evidence>
<dbReference type="Proteomes" id="UP000572680">
    <property type="component" value="Unassembled WGS sequence"/>
</dbReference>
<proteinExistence type="predicted"/>
<dbReference type="AlphaFoldDB" id="A0A7W3QR78"/>
<organism evidence="1 2">
    <name type="scientific">Actinomadura namibiensis</name>
    <dbReference type="NCBI Taxonomy" id="182080"/>
    <lineage>
        <taxon>Bacteria</taxon>
        <taxon>Bacillati</taxon>
        <taxon>Actinomycetota</taxon>
        <taxon>Actinomycetes</taxon>
        <taxon>Streptosporangiales</taxon>
        <taxon>Thermomonosporaceae</taxon>
        <taxon>Actinomadura</taxon>
    </lineage>
</organism>
<gene>
    <name evidence="1" type="ORF">HNR61_008063</name>
</gene>
<reference evidence="1 2" key="1">
    <citation type="submission" date="2020-08" db="EMBL/GenBank/DDBJ databases">
        <title>Genomic Encyclopedia of Type Strains, Phase IV (KMG-IV): sequencing the most valuable type-strain genomes for metagenomic binning, comparative biology and taxonomic classification.</title>
        <authorList>
            <person name="Goeker M."/>
        </authorList>
    </citation>
    <scope>NUCLEOTIDE SEQUENCE [LARGE SCALE GENOMIC DNA]</scope>
    <source>
        <strain evidence="1 2">DSM 44197</strain>
    </source>
</reference>